<dbReference type="AlphaFoldDB" id="A0A928Z1A9"/>
<sequence length="155" mass="16927">MRQPPVPLPENLWGNDWQFASVKAVDLPDLYEGQLIRFLQVNNIPTPLELKLASSLPIPGVVINAGRKSLQLAQWVQDVAPVSLHAIAGELDGLVLYAGAVDRWILTTSDAPEVKTAGITFEQRKATAQGLHFLLIQPDDSGMTHTGFWLLQAAP</sequence>
<keyword evidence="3" id="KW-1185">Reference proteome</keyword>
<dbReference type="EMBL" id="JADEXQ010000002">
    <property type="protein sequence ID" value="MBE9028324.1"/>
    <property type="molecule type" value="Genomic_DNA"/>
</dbReference>
<dbReference type="InterPro" id="IPR046761">
    <property type="entry name" value="Tab2-like_C"/>
</dbReference>
<proteinExistence type="predicted"/>
<reference evidence="2" key="1">
    <citation type="submission" date="2020-10" db="EMBL/GenBank/DDBJ databases">
        <authorList>
            <person name="Castelo-Branco R."/>
            <person name="Eusebio N."/>
            <person name="Adriana R."/>
            <person name="Vieira A."/>
            <person name="Brugerolle De Fraissinette N."/>
            <person name="Rezende De Castro R."/>
            <person name="Schneider M.P."/>
            <person name="Vasconcelos V."/>
            <person name="Leao P.N."/>
        </authorList>
    </citation>
    <scope>NUCLEOTIDE SEQUENCE</scope>
    <source>
        <strain evidence="2">LEGE 11480</strain>
    </source>
</reference>
<gene>
    <name evidence="2" type="ORF">IQ266_00955</name>
</gene>
<evidence type="ECO:0000259" key="1">
    <source>
        <dbReference type="Pfam" id="PF20429"/>
    </source>
</evidence>
<protein>
    <submittedName>
        <fullName evidence="2">DUF1092 family protein</fullName>
    </submittedName>
</protein>
<dbReference type="Proteomes" id="UP000625316">
    <property type="component" value="Unassembled WGS sequence"/>
</dbReference>
<comment type="caution">
    <text evidence="2">The sequence shown here is derived from an EMBL/GenBank/DDBJ whole genome shotgun (WGS) entry which is preliminary data.</text>
</comment>
<dbReference type="PANTHER" id="PTHR34556:SF2">
    <property type="entry name" value="PROTEIN TAB2 HOMOLOG, CHLOROPLASTIC"/>
    <property type="match status" value="1"/>
</dbReference>
<accession>A0A928Z1A9</accession>
<name>A0A928Z1A9_9CYAN</name>
<dbReference type="PANTHER" id="PTHR34556">
    <property type="match status" value="1"/>
</dbReference>
<evidence type="ECO:0000313" key="2">
    <source>
        <dbReference type="EMBL" id="MBE9028324.1"/>
    </source>
</evidence>
<dbReference type="GO" id="GO:0003723">
    <property type="term" value="F:RNA binding"/>
    <property type="evidence" value="ECO:0007669"/>
    <property type="project" value="InterPro"/>
</dbReference>
<organism evidence="2 3">
    <name type="scientific">Romeriopsis navalis LEGE 11480</name>
    <dbReference type="NCBI Taxonomy" id="2777977"/>
    <lineage>
        <taxon>Bacteria</taxon>
        <taxon>Bacillati</taxon>
        <taxon>Cyanobacteriota</taxon>
        <taxon>Cyanophyceae</taxon>
        <taxon>Leptolyngbyales</taxon>
        <taxon>Leptolyngbyaceae</taxon>
        <taxon>Romeriopsis</taxon>
        <taxon>Romeriopsis navalis</taxon>
    </lineage>
</organism>
<evidence type="ECO:0000313" key="3">
    <source>
        <dbReference type="Proteomes" id="UP000625316"/>
    </source>
</evidence>
<dbReference type="RefSeq" id="WP_264323145.1">
    <property type="nucleotide sequence ID" value="NZ_JADEXQ010000002.1"/>
</dbReference>
<dbReference type="Pfam" id="PF20429">
    <property type="entry name" value="Tab2-like_C"/>
    <property type="match status" value="1"/>
</dbReference>
<feature type="domain" description="RNA-binding protein Tab2/Atab2 C-terminal" evidence="1">
    <location>
        <begin position="3"/>
        <end position="152"/>
    </location>
</feature>
<dbReference type="InterPro" id="IPR009472">
    <property type="entry name" value="Tab2-like"/>
</dbReference>